<proteinExistence type="predicted"/>
<dbReference type="KEGG" id="vg:55014863"/>
<dbReference type="GO" id="GO:0004519">
    <property type="term" value="F:endonuclease activity"/>
    <property type="evidence" value="ECO:0007669"/>
    <property type="project" value="UniProtKB-KW"/>
</dbReference>
<evidence type="ECO:0000256" key="3">
    <source>
        <dbReference type="ARBA" id="ARBA00022801"/>
    </source>
</evidence>
<dbReference type="InterPro" id="IPR011856">
    <property type="entry name" value="tRNA_endonuc-like_dom_sf"/>
</dbReference>
<name>A0A4V0ZN95_9CAUD</name>
<dbReference type="GO" id="GO:0003676">
    <property type="term" value="F:nucleic acid binding"/>
    <property type="evidence" value="ECO:0007669"/>
    <property type="project" value="InterPro"/>
</dbReference>
<keyword evidence="5" id="KW-0255">Endonuclease</keyword>
<dbReference type="Pfam" id="PF08774">
    <property type="entry name" value="VRR_NUC"/>
    <property type="match status" value="1"/>
</dbReference>
<keyword evidence="2" id="KW-0540">Nuclease</keyword>
<dbReference type="RefSeq" id="YP_009823353.1">
    <property type="nucleotide sequence ID" value="NC_048192.1"/>
</dbReference>
<dbReference type="InterPro" id="IPR014883">
    <property type="entry name" value="VRR_NUC"/>
</dbReference>
<organism evidence="5 6">
    <name type="scientific">Staphylococcus phage vB_SpsS_QT1</name>
    <dbReference type="NCBI Taxonomy" id="2510452"/>
    <lineage>
        <taxon>Viruses</taxon>
        <taxon>Duplodnaviria</taxon>
        <taxon>Heunggongvirae</taxon>
        <taxon>Uroviricota</taxon>
        <taxon>Caudoviricetes</taxon>
        <taxon>Fibralongavirus</taxon>
        <taxon>Fibralongavirus QT1</taxon>
    </lineage>
</organism>
<dbReference type="SMART" id="SM00990">
    <property type="entry name" value="VRR_NUC"/>
    <property type="match status" value="1"/>
</dbReference>
<reference evidence="6" key="1">
    <citation type="submission" date="2019-01" db="EMBL/GenBank/DDBJ databases">
        <title>New genus Fibralongavirus in Staphylococcus pseudintermedius Siphoviridae phages.</title>
        <authorList>
            <person name="Zeman M."/>
            <person name="Vrbovska V."/>
            <person name="Bardy P."/>
            <person name="Pantucek R."/>
        </authorList>
    </citation>
    <scope>NUCLEOTIDE SEQUENCE [LARGE SCALE GENOMIC DNA]</scope>
</reference>
<keyword evidence="6" id="KW-1185">Reference proteome</keyword>
<dbReference type="Gene3D" id="3.40.1350.10">
    <property type="match status" value="1"/>
</dbReference>
<keyword evidence="3" id="KW-0378">Hydrolase</keyword>
<feature type="domain" description="VRR-NUC" evidence="4">
    <location>
        <begin position="1"/>
        <end position="81"/>
    </location>
</feature>
<protein>
    <submittedName>
        <fullName evidence="5">Putative endonuclease protein with VRR-NUC domain</fullName>
    </submittedName>
</protein>
<dbReference type="GeneID" id="55014863"/>
<sequence>MRESNIEKYLVREVRKKKGLCLKWVAPGTKGVPDRIVIMPKGKTYYVEMKQPNGRVDPLQKYMHKQLEDRGHQVFTLWDKKQVDEFIEKVGAKDGNSV</sequence>
<dbReference type="EMBL" id="MK450538">
    <property type="protein sequence ID" value="QBJ05168.1"/>
    <property type="molecule type" value="Genomic_DNA"/>
</dbReference>
<evidence type="ECO:0000313" key="6">
    <source>
        <dbReference type="Proteomes" id="UP000310300"/>
    </source>
</evidence>
<evidence type="ECO:0000256" key="1">
    <source>
        <dbReference type="ARBA" id="ARBA00001946"/>
    </source>
</evidence>
<evidence type="ECO:0000259" key="4">
    <source>
        <dbReference type="SMART" id="SM00990"/>
    </source>
</evidence>
<comment type="cofactor">
    <cofactor evidence="1">
        <name>Mg(2+)</name>
        <dbReference type="ChEBI" id="CHEBI:18420"/>
    </cofactor>
</comment>
<evidence type="ECO:0000256" key="2">
    <source>
        <dbReference type="ARBA" id="ARBA00022722"/>
    </source>
</evidence>
<evidence type="ECO:0000313" key="5">
    <source>
        <dbReference type="EMBL" id="QBJ05168.1"/>
    </source>
</evidence>
<accession>A0A4V0ZN95</accession>
<dbReference type="Proteomes" id="UP000310300">
    <property type="component" value="Segment"/>
</dbReference>
<dbReference type="GO" id="GO:0016788">
    <property type="term" value="F:hydrolase activity, acting on ester bonds"/>
    <property type="evidence" value="ECO:0007669"/>
    <property type="project" value="InterPro"/>
</dbReference>